<organism evidence="2 3">
    <name type="scientific">Aeromonas cavernicola</name>
    <dbReference type="NCBI Taxonomy" id="1006623"/>
    <lineage>
        <taxon>Bacteria</taxon>
        <taxon>Pseudomonadati</taxon>
        <taxon>Pseudomonadota</taxon>
        <taxon>Gammaproteobacteria</taxon>
        <taxon>Aeromonadales</taxon>
        <taxon>Aeromonadaceae</taxon>
        <taxon>Aeromonas</taxon>
    </lineage>
</organism>
<keyword evidence="1" id="KW-0472">Membrane</keyword>
<proteinExistence type="predicted"/>
<dbReference type="AlphaFoldDB" id="A0A2H9U357"/>
<evidence type="ECO:0000313" key="2">
    <source>
        <dbReference type="EMBL" id="PJG58399.1"/>
    </source>
</evidence>
<dbReference type="EMBL" id="PGGC01000114">
    <property type="protein sequence ID" value="PJG58399.1"/>
    <property type="molecule type" value="Genomic_DNA"/>
</dbReference>
<gene>
    <name evidence="2" type="ORF">CUC53_12825</name>
</gene>
<comment type="caution">
    <text evidence="2">The sequence shown here is derived from an EMBL/GenBank/DDBJ whole genome shotgun (WGS) entry which is preliminary data.</text>
</comment>
<evidence type="ECO:0000256" key="1">
    <source>
        <dbReference type="SAM" id="Phobius"/>
    </source>
</evidence>
<dbReference type="Proteomes" id="UP000235861">
    <property type="component" value="Unassembled WGS sequence"/>
</dbReference>
<keyword evidence="3" id="KW-1185">Reference proteome</keyword>
<keyword evidence="1" id="KW-0812">Transmembrane</keyword>
<keyword evidence="1" id="KW-1133">Transmembrane helix</keyword>
<name>A0A2H9U357_9GAMM</name>
<sequence length="91" mass="10542">MLARVVFFLKQDDSVMQLFFIFETTTPNCNIYYGWLLYVIVFYWFFVCLVLSGLSDVIWCYLMSSMLSVEGVGGMGGEVGLVRSCYLFIKR</sequence>
<evidence type="ECO:0000313" key="3">
    <source>
        <dbReference type="Proteomes" id="UP000235861"/>
    </source>
</evidence>
<reference evidence="2 3" key="1">
    <citation type="submission" date="2017-11" db="EMBL/GenBank/DDBJ databases">
        <title>Draft genome sequence of environmental isolate Aeromonas cavernicola sp. nov. MDC 2508.</title>
        <authorList>
            <person name="Colston S.M."/>
            <person name="Navarro A."/>
            <person name="Martinez-Murcia A.J."/>
            <person name="Graf J."/>
        </authorList>
    </citation>
    <scope>NUCLEOTIDE SEQUENCE [LARGE SCALE GENOMIC DNA]</scope>
    <source>
        <strain evidence="2 3">MDC 2508</strain>
    </source>
</reference>
<accession>A0A2H9U357</accession>
<protein>
    <submittedName>
        <fullName evidence="2">Uncharacterized protein</fullName>
    </submittedName>
</protein>
<feature type="transmembrane region" description="Helical" evidence="1">
    <location>
        <begin position="35"/>
        <end position="62"/>
    </location>
</feature>